<protein>
    <submittedName>
        <fullName evidence="1">Uncharacterized protein</fullName>
    </submittedName>
</protein>
<organism evidence="1 2">
    <name type="scientific">Agrobacterium tumefaciens</name>
    <dbReference type="NCBI Taxonomy" id="358"/>
    <lineage>
        <taxon>Bacteria</taxon>
        <taxon>Pseudomonadati</taxon>
        <taxon>Pseudomonadota</taxon>
        <taxon>Alphaproteobacteria</taxon>
        <taxon>Hyphomicrobiales</taxon>
        <taxon>Rhizobiaceae</taxon>
        <taxon>Rhizobium/Agrobacterium group</taxon>
        <taxon>Agrobacterium</taxon>
        <taxon>Agrobacterium tumefaciens complex</taxon>
    </lineage>
</organism>
<sequence length="113" mass="12965">MRDDEKYQRRHVWIRTWKGERGLNGELLNDFVCIVEGEIVGRISEQETGPMRGTYKWDGGHSRRIRVNVLPQGGYAPDVHDAARKVEEHYDLLREEAGLPPVGFTRYAASAAR</sequence>
<dbReference type="AlphaFoldDB" id="A0A2L2LBT1"/>
<evidence type="ECO:0000313" key="2">
    <source>
        <dbReference type="Proteomes" id="UP000237717"/>
    </source>
</evidence>
<proteinExistence type="predicted"/>
<reference evidence="1 2" key="1">
    <citation type="submission" date="2018-02" db="EMBL/GenBank/DDBJ databases">
        <title>Complete genome sequence of Agrobacterium tumefaciens 1D1609.</title>
        <authorList>
            <person name="Cho S.-T."/>
            <person name="Haryono M."/>
            <person name="Chang H.-H."/>
            <person name="Santos M.N."/>
            <person name="Lai E.-M."/>
            <person name="Kuo C.-H."/>
        </authorList>
    </citation>
    <scope>NUCLEOTIDE SEQUENCE [LARGE SCALE GENOMIC DNA]</scope>
    <source>
        <strain evidence="1 2">1D1609</strain>
    </source>
</reference>
<dbReference type="EMBL" id="CP026924">
    <property type="protein sequence ID" value="AVH41800.1"/>
    <property type="molecule type" value="Genomic_DNA"/>
</dbReference>
<accession>A0A2L2LBT1</accession>
<evidence type="ECO:0000313" key="1">
    <source>
        <dbReference type="EMBL" id="AVH41800.1"/>
    </source>
</evidence>
<dbReference type="Proteomes" id="UP000237717">
    <property type="component" value="Chromosome I"/>
</dbReference>
<name>A0A2L2LBT1_AGRTU</name>
<gene>
    <name evidence="1" type="ORF">At1D1609_17460</name>
</gene>